<evidence type="ECO:0000313" key="3">
    <source>
        <dbReference type="EMBL" id="JAG37487.1"/>
    </source>
</evidence>
<dbReference type="EMBL" id="GBHO01006117">
    <property type="protein sequence ID" value="JAG37487.1"/>
    <property type="molecule type" value="Transcribed_RNA"/>
</dbReference>
<dbReference type="EMBL" id="GBHO01006116">
    <property type="protein sequence ID" value="JAG37488.1"/>
    <property type="molecule type" value="Transcribed_RNA"/>
</dbReference>
<evidence type="ECO:0000313" key="13">
    <source>
        <dbReference type="EMBL" id="JAG38300.1"/>
    </source>
</evidence>
<dbReference type="AlphaFoldDB" id="A0A0A9Z2B9"/>
<name>A0A0A9Z2B9_LYGHE</name>
<protein>
    <submittedName>
        <fullName evidence="4">Actin-related protein 4</fullName>
    </submittedName>
</protein>
<dbReference type="EMBL" id="GBHO01006118">
    <property type="protein sequence ID" value="JAG37486.1"/>
    <property type="molecule type" value="Transcribed_RNA"/>
</dbReference>
<evidence type="ECO:0000313" key="4">
    <source>
        <dbReference type="EMBL" id="JAG37488.1"/>
    </source>
</evidence>
<dbReference type="EMBL" id="GBHO01006114">
    <property type="protein sequence ID" value="JAG37490.1"/>
    <property type="molecule type" value="Transcribed_RNA"/>
</dbReference>
<reference evidence="4" key="2">
    <citation type="submission" date="2014-07" db="EMBL/GenBank/DDBJ databases">
        <authorList>
            <person name="Hull J."/>
        </authorList>
    </citation>
    <scope>NUCLEOTIDE SEQUENCE</scope>
</reference>
<dbReference type="EMBL" id="GDHC01019947">
    <property type="protein sequence ID" value="JAP98681.1"/>
    <property type="molecule type" value="Transcribed_RNA"/>
</dbReference>
<dbReference type="EMBL" id="GBHO01005309">
    <property type="protein sequence ID" value="JAG38295.1"/>
    <property type="molecule type" value="Transcribed_RNA"/>
</dbReference>
<evidence type="ECO:0000313" key="6">
    <source>
        <dbReference type="EMBL" id="JAG37490.1"/>
    </source>
</evidence>
<dbReference type="SUPFAM" id="SSF53067">
    <property type="entry name" value="Actin-like ATPase domain"/>
    <property type="match status" value="2"/>
</dbReference>
<dbReference type="InterPro" id="IPR004000">
    <property type="entry name" value="Actin"/>
</dbReference>
<evidence type="ECO:0000256" key="1">
    <source>
        <dbReference type="RuleBase" id="RU000487"/>
    </source>
</evidence>
<dbReference type="EMBL" id="GBHO01005305">
    <property type="protein sequence ID" value="JAG38299.1"/>
    <property type="molecule type" value="Transcribed_RNA"/>
</dbReference>
<evidence type="ECO:0000313" key="5">
    <source>
        <dbReference type="EMBL" id="JAG37489.1"/>
    </source>
</evidence>
<reference evidence="14" key="3">
    <citation type="journal article" date="2016" name="Gigascience">
        <title>De novo construction of an expanded transcriptome assembly for the western tarnished plant bug, Lygus hesperus.</title>
        <authorList>
            <person name="Tassone E.E."/>
            <person name="Geib S.M."/>
            <person name="Hall B."/>
            <person name="Fabrick J.A."/>
            <person name="Brent C.S."/>
            <person name="Hull J.J."/>
        </authorList>
    </citation>
    <scope>NUCLEOTIDE SEQUENCE</scope>
</reference>
<evidence type="ECO:0000313" key="7">
    <source>
        <dbReference type="EMBL" id="JAG37491.1"/>
    </source>
</evidence>
<dbReference type="PANTHER" id="PTHR11937">
    <property type="entry name" value="ACTIN"/>
    <property type="match status" value="1"/>
</dbReference>
<dbReference type="SMART" id="SM00268">
    <property type="entry name" value="ACTIN"/>
    <property type="match status" value="1"/>
</dbReference>
<evidence type="ECO:0000313" key="12">
    <source>
        <dbReference type="EMBL" id="JAG38299.1"/>
    </source>
</evidence>
<dbReference type="Gene3D" id="3.90.640.10">
    <property type="entry name" value="Actin, Chain A, domain 4"/>
    <property type="match status" value="1"/>
</dbReference>
<dbReference type="EMBL" id="GBHO01006112">
    <property type="protein sequence ID" value="JAG37492.1"/>
    <property type="molecule type" value="Transcribed_RNA"/>
</dbReference>
<sequence length="341" mass="38762">MDWDLVEMLWEYTVVKRMGVNFEDHPILMTETLMNTKSRRERTLETLFETFHAPAAYLAKDVALASFSYGMCNTLAICIGSGTTSIAPIWEGYVLLKPSVVTKIAGDSIDALVHRILLEPKGIDQVPTSLHYERVVQNDGTQHLRRRNICPTTSLIKYNQHQILRDIKHTVVRVHNQPFDTKTYTHIPTNVYELPDGRVLDIGVERYLVGEALFNPNIGLGREVVFDLHNNFRFQGFHHHIKNVINACDPDLRKELFRNIIVCGGGSTIPDFNLRLEHELGALLPPGVRCKVHNSYPIQSQCDAPWIGGSVLASLASLYHHWYTAQEYSEHGPNLLLRKCI</sequence>
<organism evidence="4">
    <name type="scientific">Lygus hesperus</name>
    <name type="common">Western plant bug</name>
    <dbReference type="NCBI Taxonomy" id="30085"/>
    <lineage>
        <taxon>Eukaryota</taxon>
        <taxon>Metazoa</taxon>
        <taxon>Ecdysozoa</taxon>
        <taxon>Arthropoda</taxon>
        <taxon>Hexapoda</taxon>
        <taxon>Insecta</taxon>
        <taxon>Pterygota</taxon>
        <taxon>Neoptera</taxon>
        <taxon>Paraneoptera</taxon>
        <taxon>Hemiptera</taxon>
        <taxon>Heteroptera</taxon>
        <taxon>Panheteroptera</taxon>
        <taxon>Cimicomorpha</taxon>
        <taxon>Miridae</taxon>
        <taxon>Mirini</taxon>
        <taxon>Lygus</taxon>
    </lineage>
</organism>
<dbReference type="EMBL" id="GBHO01005304">
    <property type="protein sequence ID" value="JAG38300.1"/>
    <property type="molecule type" value="Transcribed_RNA"/>
</dbReference>
<evidence type="ECO:0000313" key="9">
    <source>
        <dbReference type="EMBL" id="JAG38295.1"/>
    </source>
</evidence>
<dbReference type="Gene3D" id="3.30.420.40">
    <property type="match status" value="2"/>
</dbReference>
<dbReference type="Pfam" id="PF00022">
    <property type="entry name" value="Actin"/>
    <property type="match status" value="1"/>
</dbReference>
<dbReference type="EMBL" id="GBHO01006113">
    <property type="protein sequence ID" value="JAG37491.1"/>
    <property type="molecule type" value="Transcribed_RNA"/>
</dbReference>
<evidence type="ECO:0000313" key="10">
    <source>
        <dbReference type="EMBL" id="JAG38296.1"/>
    </source>
</evidence>
<evidence type="ECO:0000313" key="11">
    <source>
        <dbReference type="EMBL" id="JAG38298.1"/>
    </source>
</evidence>
<comment type="similarity">
    <text evidence="1">Belongs to the actin family.</text>
</comment>
<dbReference type="EMBL" id="GBHO01005306">
    <property type="protein sequence ID" value="JAG38298.1"/>
    <property type="molecule type" value="Transcribed_RNA"/>
</dbReference>
<reference evidence="4" key="1">
    <citation type="journal article" date="2014" name="PLoS ONE">
        <title>Transcriptome-Based Identification of ABC Transporters in the Western Tarnished Plant Bug Lygus hesperus.</title>
        <authorList>
            <person name="Hull J.J."/>
            <person name="Chaney K."/>
            <person name="Geib S.M."/>
            <person name="Fabrick J.A."/>
            <person name="Brent C.S."/>
            <person name="Walsh D."/>
            <person name="Lavine L.C."/>
        </authorList>
    </citation>
    <scope>NUCLEOTIDE SEQUENCE</scope>
</reference>
<evidence type="ECO:0000313" key="8">
    <source>
        <dbReference type="EMBL" id="JAG37492.1"/>
    </source>
</evidence>
<dbReference type="InterPro" id="IPR043129">
    <property type="entry name" value="ATPase_NBD"/>
</dbReference>
<gene>
    <name evidence="4" type="primary">ARP4_0</name>
    <name evidence="5" type="synonym">ARP4_1</name>
    <name evidence="7" type="synonym">ARP4_10</name>
    <name evidence="8" type="synonym">ARP4_11</name>
    <name evidence="11" type="synonym">ARP4_12</name>
    <name evidence="9" type="synonym">ARP4_2</name>
    <name evidence="10" type="synonym">ARP4_3</name>
    <name evidence="6" type="synonym">ARP4_5</name>
    <name evidence="2" type="synonym">ARP4_6</name>
    <name evidence="3" type="synonym">ARP4_7</name>
    <name evidence="12" type="synonym">ARP4_8</name>
    <name evidence="13" type="synonym">ARP4_9</name>
    <name evidence="4" type="ORF">CM83_22394</name>
    <name evidence="5" type="ORF">CM83_22397</name>
    <name evidence="6" type="ORF">CM83_22400</name>
    <name evidence="2" type="ORF">CM83_22406</name>
    <name evidence="3" type="ORF">CM83_22409</name>
    <name evidence="7" type="ORF">CM83_22412</name>
    <name evidence="8" type="ORF">CM83_22415</name>
    <name evidence="11" type="ORF">CM83_22418</name>
    <name evidence="12" type="ORF">CM83_22421</name>
    <name evidence="13" type="ORF">CM83_22424</name>
    <name evidence="9" type="ORF">CM83_22434</name>
    <name evidence="10" type="ORF">CM83_22437</name>
    <name evidence="14" type="ORF">g.22017</name>
</gene>
<dbReference type="EMBL" id="GBHO01006115">
    <property type="protein sequence ID" value="JAG37489.1"/>
    <property type="molecule type" value="Transcribed_RNA"/>
</dbReference>
<dbReference type="EMBL" id="GBHO01005308">
    <property type="protein sequence ID" value="JAG38296.1"/>
    <property type="molecule type" value="Transcribed_RNA"/>
</dbReference>
<evidence type="ECO:0000313" key="14">
    <source>
        <dbReference type="EMBL" id="JAP98681.1"/>
    </source>
</evidence>
<proteinExistence type="inferred from homology"/>
<accession>A0A0A9Z2B9</accession>
<evidence type="ECO:0000313" key="2">
    <source>
        <dbReference type="EMBL" id="JAG37486.1"/>
    </source>
</evidence>